<dbReference type="EMBL" id="FNID01000037">
    <property type="protein sequence ID" value="SDN88346.1"/>
    <property type="molecule type" value="Genomic_DNA"/>
</dbReference>
<dbReference type="Proteomes" id="UP000199182">
    <property type="component" value="Unassembled WGS sequence"/>
</dbReference>
<evidence type="ECO:0000313" key="2">
    <source>
        <dbReference type="Proteomes" id="UP000199182"/>
    </source>
</evidence>
<name>A0A1H0F1C8_9FIRM</name>
<dbReference type="RefSeq" id="WP_092642613.1">
    <property type="nucleotide sequence ID" value="NZ_FNID01000037.1"/>
</dbReference>
<dbReference type="STRING" id="258515.SAMN05192585_13720"/>
<proteinExistence type="predicted"/>
<gene>
    <name evidence="1" type="ORF">SAMN05192585_13720</name>
</gene>
<protein>
    <submittedName>
        <fullName evidence="1">Uncharacterized protein</fullName>
    </submittedName>
</protein>
<keyword evidence="2" id="KW-1185">Reference proteome</keyword>
<evidence type="ECO:0000313" key="1">
    <source>
        <dbReference type="EMBL" id="SDN88346.1"/>
    </source>
</evidence>
<sequence>MVLEYYLTGGWLRIGKKEATLELLRKDSVLRPLLGYSASELSALVSQAAGINIQEDYVTLDFGSAAERKLSDDPTKMLNELKQRYGDSVGGKLFFKGVYTTFIQIMYFEADLETAGGIKLHITSDTNA</sequence>
<accession>A0A1H0F1C8</accession>
<reference evidence="1 2" key="1">
    <citation type="submission" date="2016-10" db="EMBL/GenBank/DDBJ databases">
        <authorList>
            <person name="de Groot N.N."/>
        </authorList>
    </citation>
    <scope>NUCLEOTIDE SEQUENCE [LARGE SCALE GENOMIC DNA]</scope>
    <source>
        <strain evidence="1 2">CGMCC 1.5012</strain>
    </source>
</reference>
<organism evidence="1 2">
    <name type="scientific">Acetanaerobacterium elongatum</name>
    <dbReference type="NCBI Taxonomy" id="258515"/>
    <lineage>
        <taxon>Bacteria</taxon>
        <taxon>Bacillati</taxon>
        <taxon>Bacillota</taxon>
        <taxon>Clostridia</taxon>
        <taxon>Eubacteriales</taxon>
        <taxon>Oscillospiraceae</taxon>
        <taxon>Acetanaerobacterium</taxon>
    </lineage>
</organism>
<dbReference type="AlphaFoldDB" id="A0A1H0F1C8"/>